<feature type="compositionally biased region" description="Polar residues" evidence="1">
    <location>
        <begin position="512"/>
        <end position="526"/>
    </location>
</feature>
<evidence type="ECO:0000256" key="1">
    <source>
        <dbReference type="SAM" id="MobiDB-lite"/>
    </source>
</evidence>
<feature type="region of interest" description="Disordered" evidence="1">
    <location>
        <begin position="333"/>
        <end position="359"/>
    </location>
</feature>
<name>A0A7R8W3C4_9CRUS</name>
<sequence length="1116" mass="119863">MAEAYCPTLQPQAQGQAAGSKASRAGCPSCPARADGPAYWRPLWVDFGIVGPSGADCNPNPSHSGAHDTEVFGTLLSILYGIMNRPFPLDGGGYLESDDQVEYQDWQGQPGVVRPLFHSFETTCARNEGRGRRTANGISQPSIMLDEGIPQPMALLDDAVSSEEDEMRAIAMSSSPEENNEPYPSRDYDVNGFVPAGREPSALGSGGPVDSMMAQLTSNLHQLWEHLKSGKPNSESAAVRMMNGGGGNRAKVRNDLDSSFGMRSFVNSAPSPRGQRDPNNSGGQFVRTWNSSDWATRAGYELPTAATVGGEGDARSLSSQLEIINQPFIEPAGQLQTSTNPGNDSRFASASTPSKVKRPLQVLQTSSLRVVQGAPTASKAVNNASQQNHHRRLPEDPVSRRWAQFELLPSGGIEESRPAVFANASMFLDPQRRRRMSPVASPSVGRNWPEEPSTNVWKHMITSMSHLQEIVCYQAQRLNQLESQVEDLVNKERRASAQRPPSESERRPRGTAITSSGLMNNQVEPGSRANNYWDAYRSCSFHQNAFEDPSGRGGGGGRAESDHSAHSPRGSGDRRAVPRKNNLGRSPSRQARGGQRRDPAEDDGAKSDDALETMLRNLLQTCQGREQQFMELLQAIRRFNDDKISDNRNLRNEVEDKESLPPRQRAMSRPQADSSSRASRNRALPGQELQRAILNFPSRNDELGAEGGRDGEPLTTLSLFHPPLSPNSLSSHGPGPKNAVAAKRNVKNQESSGVPRAAAEEFPLVPRTGDRGGVVSSISIPKVACAGGARPKHNEHVEDSENGRTGSVPRTNPACENTGHGFLPDSQHPTTQLVGMPTPISPLKQTQAVTNKSRQHRRSSEPTAAAGADRASVAICDNFSTLLSASSASGTPMLSLQPRPPLNPFVHGMAAAPTSFSSNTATSDGAESDSNAPRVNLISLIPPSSSRSSQDGTSSGCEEDELARGLEASRSGGTGSTEAHSHSPTRDSASTSPIMVSSTSAPPVPPRRSDEVSSSVNFPTSESPPRNVILQQQQQQYGHQETVPDGDLLAEADQSTPSGSVAASFLRPDCAADDGLGVTPPMSVDPDTDDDRGSRPESEEEEASESRASIRKRRHP</sequence>
<feature type="compositionally biased region" description="Low complexity" evidence="1">
    <location>
        <begin position="717"/>
        <end position="736"/>
    </location>
</feature>
<feature type="compositionally biased region" description="Basic and acidic residues" evidence="1">
    <location>
        <begin position="699"/>
        <end position="712"/>
    </location>
</feature>
<feature type="compositionally biased region" description="Basic and acidic residues" evidence="1">
    <location>
        <begin position="559"/>
        <end position="576"/>
    </location>
</feature>
<dbReference type="EMBL" id="OB660229">
    <property type="protein sequence ID" value="CAD7223604.1"/>
    <property type="molecule type" value="Genomic_DNA"/>
</dbReference>
<feature type="region of interest" description="Disordered" evidence="1">
    <location>
        <begin position="938"/>
        <end position="1116"/>
    </location>
</feature>
<dbReference type="OrthoDB" id="2125770at2759"/>
<feature type="region of interest" description="Disordered" evidence="1">
    <location>
        <begin position="647"/>
        <end position="687"/>
    </location>
</feature>
<proteinExistence type="predicted"/>
<feature type="compositionally biased region" description="Low complexity" evidence="1">
    <location>
        <begin position="938"/>
        <end position="956"/>
    </location>
</feature>
<feature type="region of interest" description="Disordered" evidence="1">
    <location>
        <begin position="263"/>
        <end position="284"/>
    </location>
</feature>
<reference evidence="2" key="1">
    <citation type="submission" date="2020-11" db="EMBL/GenBank/DDBJ databases">
        <authorList>
            <person name="Tran Van P."/>
        </authorList>
    </citation>
    <scope>NUCLEOTIDE SEQUENCE</scope>
</reference>
<feature type="region of interest" description="Disordered" evidence="1">
    <location>
        <begin position="373"/>
        <end position="396"/>
    </location>
</feature>
<accession>A0A7R8W3C4</accession>
<feature type="region of interest" description="Disordered" evidence="1">
    <location>
        <begin position="491"/>
        <end position="526"/>
    </location>
</feature>
<feature type="region of interest" description="Disordered" evidence="1">
    <location>
        <begin position="786"/>
        <end position="809"/>
    </location>
</feature>
<protein>
    <submittedName>
        <fullName evidence="2">Uncharacterized protein</fullName>
    </submittedName>
</protein>
<organism evidence="2">
    <name type="scientific">Cyprideis torosa</name>
    <dbReference type="NCBI Taxonomy" id="163714"/>
    <lineage>
        <taxon>Eukaryota</taxon>
        <taxon>Metazoa</taxon>
        <taxon>Ecdysozoa</taxon>
        <taxon>Arthropoda</taxon>
        <taxon>Crustacea</taxon>
        <taxon>Oligostraca</taxon>
        <taxon>Ostracoda</taxon>
        <taxon>Podocopa</taxon>
        <taxon>Podocopida</taxon>
        <taxon>Cytherocopina</taxon>
        <taxon>Cytheroidea</taxon>
        <taxon>Cytherideidae</taxon>
        <taxon>Cyprideis</taxon>
    </lineage>
</organism>
<feature type="compositionally biased region" description="Basic and acidic residues" evidence="1">
    <location>
        <begin position="647"/>
        <end position="660"/>
    </location>
</feature>
<feature type="compositionally biased region" description="Basic and acidic residues" evidence="1">
    <location>
        <begin position="595"/>
        <end position="606"/>
    </location>
</feature>
<feature type="compositionally biased region" description="Polar residues" evidence="1">
    <location>
        <begin position="1012"/>
        <end position="1024"/>
    </location>
</feature>
<feature type="region of interest" description="Disordered" evidence="1">
    <location>
        <begin position="699"/>
        <end position="739"/>
    </location>
</feature>
<feature type="compositionally biased region" description="Basic and acidic residues" evidence="1">
    <location>
        <begin position="792"/>
        <end position="802"/>
    </location>
</feature>
<feature type="region of interest" description="Disordered" evidence="1">
    <location>
        <begin position="546"/>
        <end position="606"/>
    </location>
</feature>
<feature type="compositionally biased region" description="Low complexity" evidence="1">
    <location>
        <begin position="672"/>
        <end position="683"/>
    </location>
</feature>
<feature type="region of interest" description="Disordered" evidence="1">
    <location>
        <begin position="849"/>
        <end position="869"/>
    </location>
</feature>
<feature type="compositionally biased region" description="Polar residues" evidence="1">
    <location>
        <begin position="986"/>
        <end position="1001"/>
    </location>
</feature>
<evidence type="ECO:0000313" key="2">
    <source>
        <dbReference type="EMBL" id="CAD7223604.1"/>
    </source>
</evidence>
<gene>
    <name evidence="2" type="ORF">CTOB1V02_LOCUS1584</name>
</gene>
<feature type="compositionally biased region" description="Polar residues" evidence="1">
    <location>
        <begin position="334"/>
        <end position="354"/>
    </location>
</feature>
<dbReference type="AlphaFoldDB" id="A0A7R8W3C4"/>